<evidence type="ECO:0008006" key="5">
    <source>
        <dbReference type="Google" id="ProtNLM"/>
    </source>
</evidence>
<dbReference type="AlphaFoldDB" id="A0A0F6RCP4"/>
<dbReference type="EMBL" id="CP010975">
    <property type="protein sequence ID" value="AKE52216.1"/>
    <property type="molecule type" value="Genomic_DNA"/>
</dbReference>
<dbReference type="RefSeq" id="WP_179944365.1">
    <property type="nucleotide sequence ID" value="NZ_CP010975.1"/>
</dbReference>
<organism evidence="3 4">
    <name type="scientific">Kangiella geojedonensis</name>
    <dbReference type="NCBI Taxonomy" id="914150"/>
    <lineage>
        <taxon>Bacteria</taxon>
        <taxon>Pseudomonadati</taxon>
        <taxon>Pseudomonadota</taxon>
        <taxon>Gammaproteobacteria</taxon>
        <taxon>Kangiellales</taxon>
        <taxon>Kangiellaceae</taxon>
        <taxon>Kangiella</taxon>
    </lineage>
</organism>
<keyword evidence="2" id="KW-0732">Signal</keyword>
<dbReference type="Proteomes" id="UP000034071">
    <property type="component" value="Chromosome"/>
</dbReference>
<reference evidence="3 4" key="1">
    <citation type="submission" date="2015-02" db="EMBL/GenBank/DDBJ databases">
        <title>Complete genome sequence of Kangiella geojedonensis strain YCS-5T.</title>
        <authorList>
            <person name="Kim K.M."/>
        </authorList>
    </citation>
    <scope>NUCLEOTIDE SEQUENCE [LARGE SCALE GENOMIC DNA]</scope>
    <source>
        <strain evidence="3 4">YCS-5</strain>
    </source>
</reference>
<feature type="chain" id="PRO_5002509174" description="Nickel/cobalt transporter regulator" evidence="2">
    <location>
        <begin position="25"/>
        <end position="161"/>
    </location>
</feature>
<name>A0A0F6RCP4_9GAMM</name>
<evidence type="ECO:0000256" key="2">
    <source>
        <dbReference type="SAM" id="SignalP"/>
    </source>
</evidence>
<proteinExistence type="predicted"/>
<dbReference type="KEGG" id="kge:TQ33_1260"/>
<dbReference type="HOGENOM" id="CLU_118438_0_0_6"/>
<gene>
    <name evidence="3" type="ORF">TQ33_1260</name>
</gene>
<dbReference type="PATRIC" id="fig|914150.5.peg.1277"/>
<dbReference type="Gene3D" id="3.10.450.160">
    <property type="entry name" value="inner membrane protein cigr"/>
    <property type="match status" value="1"/>
</dbReference>
<feature type="region of interest" description="Disordered" evidence="1">
    <location>
        <begin position="23"/>
        <end position="60"/>
    </location>
</feature>
<evidence type="ECO:0000313" key="4">
    <source>
        <dbReference type="Proteomes" id="UP000034071"/>
    </source>
</evidence>
<feature type="compositionally biased region" description="Basic and acidic residues" evidence="1">
    <location>
        <begin position="37"/>
        <end position="60"/>
    </location>
</feature>
<evidence type="ECO:0000313" key="3">
    <source>
        <dbReference type="EMBL" id="AKE52216.1"/>
    </source>
</evidence>
<evidence type="ECO:0000256" key="1">
    <source>
        <dbReference type="SAM" id="MobiDB-lite"/>
    </source>
</evidence>
<keyword evidence="4" id="KW-1185">Reference proteome</keyword>
<dbReference type="STRING" id="914150.TQ33_1260"/>
<accession>A0A0F6RCP4</accession>
<sequence length="161" mass="18585">MQKQLVTLISLAVAVSLSGPLAVAKSDPQKGYKGKPQHAEQKHSQEDKKPERERRFSNDEHDLIQDYYYRHRYDSGRTTLPKGLQKKYERTGELPPGWQMKVQRGEVLPIDIYRHGRDIPLELRERLPVGPLGSKIIELEGKIIRVMEGTRMILDVFDIGR</sequence>
<feature type="signal peptide" evidence="2">
    <location>
        <begin position="1"/>
        <end position="24"/>
    </location>
</feature>
<protein>
    <recommendedName>
        <fullName evidence="5">Nickel/cobalt transporter regulator</fullName>
    </recommendedName>
</protein>